<evidence type="ECO:0000313" key="3">
    <source>
        <dbReference type="Proteomes" id="UP000018837"/>
    </source>
</evidence>
<sequence>MNFITPIQIPPSTIRIGYEHRTMIFGSCFAEAIGQRLSDLLFPVDLNPFGILYNPDSIAAAIRRLMDGNLFTADELTRYDDLYHSLLHHGSFSAPTADECLERINARLSAGAEFLAAADRIIVTFGTSYVYRWKGTGLVVGNCHKMPEGHFHRERLSVDKVVHRWNLLLDNMVRQRPTLKWIFTVSPVRHLRDGAHENNLSKSALHLIIEKLISLYPTIANYFPAYELMMDELRDYRFYAEDMCHPSPAAIHYISDRFESTYMDAKTIAWLRRAEALHRDLQHRPIRPDSEAHRRFLVQTKLKLKQLRAELPTPPTFAR</sequence>
<dbReference type="PATRIC" id="fig|1411148.3.peg.2166"/>
<dbReference type="EMBL" id="AYUF01000495">
    <property type="protein sequence ID" value="ETK00743.1"/>
    <property type="molecule type" value="Genomic_DNA"/>
</dbReference>
<comment type="caution">
    <text evidence="2">The sequence shown here is derived from an EMBL/GenBank/DDBJ whole genome shotgun (WGS) entry which is preliminary data.</text>
</comment>
<reference evidence="2 3" key="1">
    <citation type="submission" date="2013-11" db="EMBL/GenBank/DDBJ databases">
        <title>Single cell genomics of uncultured Tannerella BU063 (oral taxon 286).</title>
        <authorList>
            <person name="Beall C.J."/>
            <person name="Campbell A.G."/>
            <person name="Griffen A.L."/>
            <person name="Podar M."/>
            <person name="Leys E.J."/>
        </authorList>
    </citation>
    <scope>NUCLEOTIDE SEQUENCE [LARGE SCALE GENOMIC DNA]</scope>
    <source>
        <strain evidence="2">Cell 2</strain>
    </source>
</reference>
<name>W2C125_9BACT</name>
<gene>
    <name evidence="2" type="ORF">N425_12980</name>
</gene>
<accession>W2C125</accession>
<protein>
    <submittedName>
        <fullName evidence="2">GSCFA family protein</fullName>
    </submittedName>
</protein>
<proteinExistence type="predicted"/>
<dbReference type="AlphaFoldDB" id="W2C125"/>
<dbReference type="Pfam" id="PF08885">
    <property type="entry name" value="GSCFA"/>
    <property type="match status" value="1"/>
</dbReference>
<dbReference type="Proteomes" id="UP000018837">
    <property type="component" value="Unassembled WGS sequence"/>
</dbReference>
<dbReference type="InterPro" id="IPR014982">
    <property type="entry name" value="GSCFA"/>
</dbReference>
<feature type="domain" description="GSCFA" evidence="1">
    <location>
        <begin position="23"/>
        <end position="258"/>
    </location>
</feature>
<organism evidence="2 3">
    <name type="scientific">Tannerella sp. oral taxon BU063 isolate Cell 2</name>
    <dbReference type="NCBI Taxonomy" id="1411148"/>
    <lineage>
        <taxon>Bacteria</taxon>
        <taxon>Pseudomonadati</taxon>
        <taxon>Bacteroidota</taxon>
        <taxon>Bacteroidia</taxon>
        <taxon>Bacteroidales</taxon>
        <taxon>Tannerellaceae</taxon>
        <taxon>Tannerella</taxon>
    </lineage>
</organism>
<evidence type="ECO:0000313" key="2">
    <source>
        <dbReference type="EMBL" id="ETK00743.1"/>
    </source>
</evidence>
<evidence type="ECO:0000259" key="1">
    <source>
        <dbReference type="Pfam" id="PF08885"/>
    </source>
</evidence>